<dbReference type="GO" id="GO:0019632">
    <property type="term" value="P:shikimate metabolic process"/>
    <property type="evidence" value="ECO:0007669"/>
    <property type="project" value="InterPro"/>
</dbReference>
<dbReference type="UniPathway" id="UPA00053">
    <property type="reaction ID" value="UER00087"/>
</dbReference>
<organism evidence="12 13">
    <name type="scientific">Sphingomonas psychrotolerans</name>
    <dbReference type="NCBI Taxonomy" id="1327635"/>
    <lineage>
        <taxon>Bacteria</taxon>
        <taxon>Pseudomonadati</taxon>
        <taxon>Pseudomonadota</taxon>
        <taxon>Alphaproteobacteria</taxon>
        <taxon>Sphingomonadales</taxon>
        <taxon>Sphingomonadaceae</taxon>
        <taxon>Sphingomonas</taxon>
    </lineage>
</organism>
<accession>A0A2K8MML9</accession>
<comment type="function">
    <text evidence="8">Involved in the biosynthesis of the chorismate, which leads to the biosynthesis of aromatic amino acids. Catalyzes the reversible NADPH linked reduction of 3-dehydroshikimate (DHSA) to yield shikimate (SA).</text>
</comment>
<feature type="domain" description="SDH C-terminal" evidence="11">
    <location>
        <begin position="235"/>
        <end position="258"/>
    </location>
</feature>
<dbReference type="InterPro" id="IPR011342">
    <property type="entry name" value="Shikimate_DH"/>
</dbReference>
<proteinExistence type="inferred from homology"/>
<dbReference type="Gene3D" id="3.40.50.10860">
    <property type="entry name" value="Leucine Dehydrogenase, chain A, domain 1"/>
    <property type="match status" value="1"/>
</dbReference>
<dbReference type="PANTHER" id="PTHR21089">
    <property type="entry name" value="SHIKIMATE DEHYDROGENASE"/>
    <property type="match status" value="1"/>
</dbReference>
<evidence type="ECO:0000256" key="6">
    <source>
        <dbReference type="ARBA" id="ARBA00023141"/>
    </source>
</evidence>
<evidence type="ECO:0000256" key="4">
    <source>
        <dbReference type="ARBA" id="ARBA00022857"/>
    </source>
</evidence>
<dbReference type="InterPro" id="IPR036291">
    <property type="entry name" value="NAD(P)-bd_dom_sf"/>
</dbReference>
<dbReference type="PANTHER" id="PTHR21089:SF1">
    <property type="entry name" value="BIFUNCTIONAL 3-DEHYDROQUINATE DEHYDRATASE_SHIKIMATE DEHYDROGENASE, CHLOROPLASTIC"/>
    <property type="match status" value="1"/>
</dbReference>
<feature type="domain" description="Quinate/shikimate 5-dehydrogenase/glutamyl-tRNA reductase" evidence="9">
    <location>
        <begin position="116"/>
        <end position="165"/>
    </location>
</feature>
<keyword evidence="5 8" id="KW-0560">Oxidoreductase</keyword>
<evidence type="ECO:0000256" key="7">
    <source>
        <dbReference type="ARBA" id="ARBA00049442"/>
    </source>
</evidence>
<feature type="domain" description="Shikimate dehydrogenase substrate binding N-terminal" evidence="10">
    <location>
        <begin position="7"/>
        <end position="90"/>
    </location>
</feature>
<keyword evidence="13" id="KW-1185">Reference proteome</keyword>
<keyword evidence="6 8" id="KW-0057">Aromatic amino acid biosynthesis</keyword>
<evidence type="ECO:0000256" key="1">
    <source>
        <dbReference type="ARBA" id="ARBA00004871"/>
    </source>
</evidence>
<dbReference type="InterPro" id="IPR013708">
    <property type="entry name" value="Shikimate_DH-bd_N"/>
</dbReference>
<dbReference type="Pfam" id="PF08501">
    <property type="entry name" value="Shikimate_dh_N"/>
    <property type="match status" value="1"/>
</dbReference>
<feature type="binding site" evidence="8">
    <location>
        <position position="242"/>
    </location>
    <ligand>
        <name>shikimate</name>
        <dbReference type="ChEBI" id="CHEBI:36208"/>
    </ligand>
</feature>
<evidence type="ECO:0000259" key="9">
    <source>
        <dbReference type="Pfam" id="PF01488"/>
    </source>
</evidence>
<dbReference type="Pfam" id="PF01488">
    <property type="entry name" value="Shikimate_DH"/>
    <property type="match status" value="1"/>
</dbReference>
<dbReference type="Gene3D" id="3.40.50.720">
    <property type="entry name" value="NAD(P)-binding Rossmann-like Domain"/>
    <property type="match status" value="1"/>
</dbReference>
<feature type="binding site" evidence="8">
    <location>
        <position position="79"/>
    </location>
    <ligand>
        <name>NADP(+)</name>
        <dbReference type="ChEBI" id="CHEBI:58349"/>
    </ligand>
</feature>
<feature type="binding site" evidence="8">
    <location>
        <position position="235"/>
    </location>
    <ligand>
        <name>NADP(+)</name>
        <dbReference type="ChEBI" id="CHEBI:58349"/>
    </ligand>
</feature>
<evidence type="ECO:0000313" key="13">
    <source>
        <dbReference type="Proteomes" id="UP000229081"/>
    </source>
</evidence>
<dbReference type="GO" id="GO:0004764">
    <property type="term" value="F:shikimate 3-dehydrogenase (NADP+) activity"/>
    <property type="evidence" value="ECO:0007669"/>
    <property type="project" value="UniProtKB-UniRule"/>
</dbReference>
<dbReference type="HAMAP" id="MF_00222">
    <property type="entry name" value="Shikimate_DH_AroE"/>
    <property type="match status" value="1"/>
</dbReference>
<dbReference type="KEGG" id="sphc:CVN68_14990"/>
<evidence type="ECO:0000256" key="2">
    <source>
        <dbReference type="ARBA" id="ARBA00012962"/>
    </source>
</evidence>
<dbReference type="InterPro" id="IPR022893">
    <property type="entry name" value="Shikimate_DH_fam"/>
</dbReference>
<reference evidence="12 13" key="1">
    <citation type="submission" date="2017-11" db="EMBL/GenBank/DDBJ databases">
        <title>Complete genome sequence of Sphingomonas sp. Strain Cra20, a psychrotolerant potential plant growth promoting rhizobacteria.</title>
        <authorList>
            <person name="Luo Y."/>
        </authorList>
    </citation>
    <scope>NUCLEOTIDE SEQUENCE [LARGE SCALE GENOMIC DNA]</scope>
    <source>
        <strain evidence="12 13">Cra20</strain>
    </source>
</reference>
<dbReference type="GO" id="GO:0008652">
    <property type="term" value="P:amino acid biosynthetic process"/>
    <property type="evidence" value="ECO:0007669"/>
    <property type="project" value="UniProtKB-KW"/>
</dbReference>
<dbReference type="SUPFAM" id="SSF51735">
    <property type="entry name" value="NAD(P)-binding Rossmann-fold domains"/>
    <property type="match status" value="1"/>
</dbReference>
<dbReference type="GO" id="GO:0050661">
    <property type="term" value="F:NADP binding"/>
    <property type="evidence" value="ECO:0007669"/>
    <property type="project" value="InterPro"/>
</dbReference>
<comment type="catalytic activity">
    <reaction evidence="7 8">
        <text>shikimate + NADP(+) = 3-dehydroshikimate + NADPH + H(+)</text>
        <dbReference type="Rhea" id="RHEA:17737"/>
        <dbReference type="ChEBI" id="CHEBI:15378"/>
        <dbReference type="ChEBI" id="CHEBI:16630"/>
        <dbReference type="ChEBI" id="CHEBI:36208"/>
        <dbReference type="ChEBI" id="CHEBI:57783"/>
        <dbReference type="ChEBI" id="CHEBI:58349"/>
        <dbReference type="EC" id="1.1.1.25"/>
    </reaction>
</comment>
<keyword evidence="3 8" id="KW-0028">Amino-acid biosynthesis</keyword>
<dbReference type="InterPro" id="IPR046346">
    <property type="entry name" value="Aminoacid_DH-like_N_sf"/>
</dbReference>
<dbReference type="OrthoDB" id="9792692at2"/>
<comment type="caution">
    <text evidence="8">Lacks conserved residue(s) required for the propagation of feature annotation.</text>
</comment>
<evidence type="ECO:0000256" key="8">
    <source>
        <dbReference type="HAMAP-Rule" id="MF_00222"/>
    </source>
</evidence>
<dbReference type="EC" id="1.1.1.25" evidence="2 8"/>
<dbReference type="SUPFAM" id="SSF53223">
    <property type="entry name" value="Aminoacid dehydrogenase-like, N-terminal domain"/>
    <property type="match status" value="1"/>
</dbReference>
<feature type="binding site" evidence="8">
    <location>
        <begin position="15"/>
        <end position="17"/>
    </location>
    <ligand>
        <name>shikimate</name>
        <dbReference type="ChEBI" id="CHEBI:36208"/>
    </ligand>
</feature>
<feature type="binding site" evidence="8">
    <location>
        <position position="88"/>
    </location>
    <ligand>
        <name>shikimate</name>
        <dbReference type="ChEBI" id="CHEBI:36208"/>
    </ligand>
</feature>
<protein>
    <recommendedName>
        <fullName evidence="2 8">Shikimate dehydrogenase (NADP(+))</fullName>
        <shortName evidence="8">SDH</shortName>
        <ecNumber evidence="2 8">1.1.1.25</ecNumber>
    </recommendedName>
</protein>
<dbReference type="AlphaFoldDB" id="A0A2K8MML9"/>
<dbReference type="Pfam" id="PF18317">
    <property type="entry name" value="SDH_C"/>
    <property type="match status" value="1"/>
</dbReference>
<comment type="subunit">
    <text evidence="8">Homodimer.</text>
</comment>
<dbReference type="Proteomes" id="UP000229081">
    <property type="component" value="Chromosome"/>
</dbReference>
<feature type="binding site" evidence="8">
    <location>
        <position position="63"/>
    </location>
    <ligand>
        <name>shikimate</name>
        <dbReference type="ChEBI" id="CHEBI:36208"/>
    </ligand>
</feature>
<evidence type="ECO:0000256" key="3">
    <source>
        <dbReference type="ARBA" id="ARBA00022605"/>
    </source>
</evidence>
<dbReference type="InterPro" id="IPR006151">
    <property type="entry name" value="Shikm_DH/Glu-tRNA_Rdtase"/>
</dbReference>
<comment type="pathway">
    <text evidence="1 8">Metabolic intermediate biosynthesis; chorismate biosynthesis; chorismate from D-erythrose 4-phosphate and phosphoenolpyruvate: step 4/7.</text>
</comment>
<dbReference type="EMBL" id="CP024923">
    <property type="protein sequence ID" value="ATY33109.1"/>
    <property type="molecule type" value="Genomic_DNA"/>
</dbReference>
<keyword evidence="4 8" id="KW-0521">NADP</keyword>
<gene>
    <name evidence="8 12" type="primary">aroE</name>
    <name evidence="12" type="ORF">CVN68_14990</name>
</gene>
<comment type="similarity">
    <text evidence="8">Belongs to the shikimate dehydrogenase family.</text>
</comment>
<dbReference type="GO" id="GO:0009423">
    <property type="term" value="P:chorismate biosynthetic process"/>
    <property type="evidence" value="ECO:0007669"/>
    <property type="project" value="UniProtKB-UniRule"/>
</dbReference>
<sequence length="269" mass="28417">MTAYAEVIGDPIAHSKSPLIHGFWLKALGIDAEYRAMRVAPDALVGYFESRRADSAWRGCNITIPHKQAALDHVADRGDVRGSIGAINTVVRAEDGVLVGTNTDAGGFYAPIAGLDLEGRHAVVIGAGGGARAILFALSRVGIGRVTILNRNVLKAAALLSSFGIKGDAVPLGNPLPPADLLVNASALGMVGQPPLDLDLSPLPVEAVVYDIVYTPLETPLLAQARDRELDTVDGLDMLIAQAALAFELFFGAEPPRDRDDELRALLTR</sequence>
<feature type="binding site" evidence="8">
    <location>
        <position position="212"/>
    </location>
    <ligand>
        <name>NADP(+)</name>
        <dbReference type="ChEBI" id="CHEBI:58349"/>
    </ligand>
</feature>
<evidence type="ECO:0000259" key="10">
    <source>
        <dbReference type="Pfam" id="PF08501"/>
    </source>
</evidence>
<dbReference type="NCBIfam" id="TIGR00507">
    <property type="entry name" value="aroE"/>
    <property type="match status" value="1"/>
</dbReference>
<dbReference type="RefSeq" id="WP_100282914.1">
    <property type="nucleotide sequence ID" value="NZ_CP024923.1"/>
</dbReference>
<feature type="active site" description="Proton acceptor" evidence="8">
    <location>
        <position position="67"/>
    </location>
</feature>
<evidence type="ECO:0000313" key="12">
    <source>
        <dbReference type="EMBL" id="ATY33109.1"/>
    </source>
</evidence>
<dbReference type="CDD" id="cd01065">
    <property type="entry name" value="NAD_bind_Shikimate_DH"/>
    <property type="match status" value="1"/>
</dbReference>
<dbReference type="InterPro" id="IPR041121">
    <property type="entry name" value="SDH_C"/>
</dbReference>
<name>A0A2K8MML9_9SPHN</name>
<dbReference type="GO" id="GO:0009073">
    <property type="term" value="P:aromatic amino acid family biosynthetic process"/>
    <property type="evidence" value="ECO:0007669"/>
    <property type="project" value="UniProtKB-KW"/>
</dbReference>
<evidence type="ECO:0000259" key="11">
    <source>
        <dbReference type="Pfam" id="PF18317"/>
    </source>
</evidence>
<feature type="binding site" evidence="8">
    <location>
        <position position="214"/>
    </location>
    <ligand>
        <name>shikimate</name>
        <dbReference type="ChEBI" id="CHEBI:36208"/>
    </ligand>
</feature>
<feature type="binding site" evidence="8">
    <location>
        <position position="104"/>
    </location>
    <ligand>
        <name>shikimate</name>
        <dbReference type="ChEBI" id="CHEBI:36208"/>
    </ligand>
</feature>
<dbReference type="GO" id="GO:0005829">
    <property type="term" value="C:cytosol"/>
    <property type="evidence" value="ECO:0007669"/>
    <property type="project" value="TreeGrafter"/>
</dbReference>
<evidence type="ECO:0000256" key="5">
    <source>
        <dbReference type="ARBA" id="ARBA00023002"/>
    </source>
</evidence>